<dbReference type="RefSeq" id="XP_022723358.1">
    <property type="nucleotide sequence ID" value="XM_022867623.1"/>
</dbReference>
<dbReference type="EC" id="2.7.7.6" evidence="14"/>
<evidence type="ECO:0000259" key="16">
    <source>
        <dbReference type="Pfam" id="PF00562"/>
    </source>
</evidence>
<dbReference type="Gene3D" id="2.40.270.10">
    <property type="entry name" value="DNA-directed RNA polymerase, subunit 2, domain 6"/>
    <property type="match status" value="1"/>
</dbReference>
<dbReference type="GO" id="GO:0003899">
    <property type="term" value="F:DNA-directed RNA polymerase activity"/>
    <property type="evidence" value="ECO:0007669"/>
    <property type="project" value="UniProtKB-EC"/>
</dbReference>
<keyword evidence="23" id="KW-1185">Reference proteome</keyword>
<evidence type="ECO:0000256" key="7">
    <source>
        <dbReference type="ARBA" id="ARBA00022771"/>
    </source>
</evidence>
<dbReference type="InterPro" id="IPR007121">
    <property type="entry name" value="RNA_pol_bsu_CS"/>
</dbReference>
<feature type="domain" description="RNA polymerase Rpb2" evidence="21">
    <location>
        <begin position="570"/>
        <end position="631"/>
    </location>
</feature>
<evidence type="ECO:0000256" key="15">
    <source>
        <dbReference type="SAM" id="MobiDB-lite"/>
    </source>
</evidence>
<dbReference type="GO" id="GO:0032549">
    <property type="term" value="F:ribonucleoside binding"/>
    <property type="evidence" value="ECO:0007669"/>
    <property type="project" value="InterPro"/>
</dbReference>
<evidence type="ECO:0000259" key="22">
    <source>
        <dbReference type="Pfam" id="PF04567"/>
    </source>
</evidence>
<dbReference type="Pfam" id="PF04566">
    <property type="entry name" value="RNA_pol_Rpb2_4"/>
    <property type="match status" value="1"/>
</dbReference>
<evidence type="ECO:0000256" key="2">
    <source>
        <dbReference type="ARBA" id="ARBA00006835"/>
    </source>
</evidence>
<comment type="function">
    <text evidence="14">DNA-dependent RNA polymerase catalyzes the transcription of DNA into RNA using the four ribonucleoside triphosphates as substrates.</text>
</comment>
<evidence type="ECO:0000256" key="12">
    <source>
        <dbReference type="ARBA" id="ARBA00048552"/>
    </source>
</evidence>
<dbReference type="InterPro" id="IPR037033">
    <property type="entry name" value="DNA-dir_RNAP_su2_hyb_sf"/>
</dbReference>
<evidence type="ECO:0000259" key="19">
    <source>
        <dbReference type="Pfam" id="PF04563"/>
    </source>
</evidence>
<dbReference type="CDD" id="cd00653">
    <property type="entry name" value="RNA_pol_B_RPB2"/>
    <property type="match status" value="1"/>
</dbReference>
<dbReference type="InterPro" id="IPR007645">
    <property type="entry name" value="RNA_pol_Rpb2_3"/>
</dbReference>
<evidence type="ECO:0000259" key="18">
    <source>
        <dbReference type="Pfam" id="PF04561"/>
    </source>
</evidence>
<dbReference type="GO" id="GO:0005634">
    <property type="term" value="C:nucleus"/>
    <property type="evidence" value="ECO:0007669"/>
    <property type="project" value="UniProtKB-SubCell"/>
</dbReference>
<keyword evidence="5 14" id="KW-0548">Nucleotidyltransferase</keyword>
<evidence type="ECO:0000256" key="11">
    <source>
        <dbReference type="ARBA" id="ARBA00023242"/>
    </source>
</evidence>
<dbReference type="InterPro" id="IPR007644">
    <property type="entry name" value="RNA_pol_bsu_protrusion"/>
</dbReference>
<dbReference type="InterPro" id="IPR007641">
    <property type="entry name" value="RNA_pol_Rpb2_7"/>
</dbReference>
<dbReference type="Gene3D" id="3.90.1100.10">
    <property type="match status" value="1"/>
</dbReference>
<dbReference type="FunFam" id="3.90.1800.10:FF:000002">
    <property type="entry name" value="DNA-directed RNA polymerase subunit beta"/>
    <property type="match status" value="1"/>
</dbReference>
<comment type="subcellular location">
    <subcellularLocation>
        <location evidence="1">Nucleus</location>
    </subcellularLocation>
</comment>
<keyword evidence="10 14" id="KW-0804">Transcription</keyword>
<evidence type="ECO:0000313" key="23">
    <source>
        <dbReference type="Proteomes" id="UP000515121"/>
    </source>
</evidence>
<keyword evidence="3 14" id="KW-0240">DNA-directed RNA polymerase</keyword>
<evidence type="ECO:0000256" key="3">
    <source>
        <dbReference type="ARBA" id="ARBA00022478"/>
    </source>
</evidence>
<dbReference type="Gene3D" id="2.40.50.150">
    <property type="match status" value="1"/>
</dbReference>
<dbReference type="InterPro" id="IPR014724">
    <property type="entry name" value="RNA_pol_RPB2_OB-fold"/>
</dbReference>
<evidence type="ECO:0000259" key="17">
    <source>
        <dbReference type="Pfam" id="PF04560"/>
    </source>
</evidence>
<evidence type="ECO:0000313" key="24">
    <source>
        <dbReference type="RefSeq" id="XP_022723358.1"/>
    </source>
</evidence>
<dbReference type="AlphaFoldDB" id="A0A6P5X597"/>
<feature type="domain" description="RNA polymerase Rpb2" evidence="20">
    <location>
        <begin position="471"/>
        <end position="535"/>
    </location>
</feature>
<dbReference type="FunFam" id="3.90.1100.10:FF:000003">
    <property type="entry name" value="DNA-directed RNA polymerase subunit beta"/>
    <property type="match status" value="1"/>
</dbReference>
<dbReference type="Pfam" id="PF04560">
    <property type="entry name" value="RNA_pol_Rpb2_7"/>
    <property type="match status" value="1"/>
</dbReference>
<feature type="domain" description="DNA-directed RNA polymerase subunit 2 hybrid-binding" evidence="16">
    <location>
        <begin position="725"/>
        <end position="1026"/>
    </location>
</feature>
<proteinExistence type="inferred from homology"/>
<keyword evidence="9" id="KW-0460">Magnesium</keyword>
<dbReference type="FunFam" id="3.90.1110.10:FF:000005">
    <property type="entry name" value="DNA-directed RNA polymerase subunit beta"/>
    <property type="match status" value="1"/>
</dbReference>
<keyword evidence="11" id="KW-0539">Nucleus</keyword>
<dbReference type="GO" id="GO:0031047">
    <property type="term" value="P:regulatory ncRNA-mediated gene silencing"/>
    <property type="evidence" value="ECO:0007669"/>
    <property type="project" value="UniProtKB-ARBA"/>
</dbReference>
<comment type="catalytic activity">
    <reaction evidence="12 14">
        <text>RNA(n) + a ribonucleoside 5'-triphosphate = RNA(n+1) + diphosphate</text>
        <dbReference type="Rhea" id="RHEA:21248"/>
        <dbReference type="Rhea" id="RHEA-COMP:14527"/>
        <dbReference type="Rhea" id="RHEA-COMP:17342"/>
        <dbReference type="ChEBI" id="CHEBI:33019"/>
        <dbReference type="ChEBI" id="CHEBI:61557"/>
        <dbReference type="ChEBI" id="CHEBI:140395"/>
        <dbReference type="EC" id="2.7.7.6"/>
    </reaction>
</comment>
<dbReference type="Pfam" id="PF04563">
    <property type="entry name" value="RNA_pol_Rpb2_1"/>
    <property type="match status" value="1"/>
</dbReference>
<feature type="domain" description="RNA polymerase Rpb2" evidence="17">
    <location>
        <begin position="1028"/>
        <end position="1119"/>
    </location>
</feature>
<accession>A0A6P5X597</accession>
<feature type="domain" description="RNA polymerase Rpb2" evidence="18">
    <location>
        <begin position="207"/>
        <end position="398"/>
    </location>
</feature>
<dbReference type="Gene3D" id="3.90.1110.10">
    <property type="entry name" value="RNA polymerase Rpb2, domain 2"/>
    <property type="match status" value="1"/>
</dbReference>
<comment type="similarity">
    <text evidence="2 13">Belongs to the RNA polymerase beta chain family.</text>
</comment>
<evidence type="ECO:0000259" key="20">
    <source>
        <dbReference type="Pfam" id="PF04565"/>
    </source>
</evidence>
<organism evidence="23 24">
    <name type="scientific">Durio zibethinus</name>
    <name type="common">Durian</name>
    <dbReference type="NCBI Taxonomy" id="66656"/>
    <lineage>
        <taxon>Eukaryota</taxon>
        <taxon>Viridiplantae</taxon>
        <taxon>Streptophyta</taxon>
        <taxon>Embryophyta</taxon>
        <taxon>Tracheophyta</taxon>
        <taxon>Spermatophyta</taxon>
        <taxon>Magnoliopsida</taxon>
        <taxon>eudicotyledons</taxon>
        <taxon>Gunneridae</taxon>
        <taxon>Pentapetalae</taxon>
        <taxon>rosids</taxon>
        <taxon>malvids</taxon>
        <taxon>Malvales</taxon>
        <taxon>Malvaceae</taxon>
        <taxon>Helicteroideae</taxon>
        <taxon>Durio</taxon>
    </lineage>
</organism>
<dbReference type="PANTHER" id="PTHR20856">
    <property type="entry name" value="DNA-DIRECTED RNA POLYMERASE I SUBUNIT 2"/>
    <property type="match status" value="1"/>
</dbReference>
<evidence type="ECO:0000259" key="21">
    <source>
        <dbReference type="Pfam" id="PF04566"/>
    </source>
</evidence>
<dbReference type="GO" id="GO:0003677">
    <property type="term" value="F:DNA binding"/>
    <property type="evidence" value="ECO:0007669"/>
    <property type="project" value="InterPro"/>
</dbReference>
<protein>
    <recommendedName>
        <fullName evidence="14">DNA-directed RNA polymerase subunit beta</fullName>
        <ecNumber evidence="14">2.7.7.6</ecNumber>
    </recommendedName>
</protein>
<evidence type="ECO:0000256" key="5">
    <source>
        <dbReference type="ARBA" id="ARBA00022695"/>
    </source>
</evidence>
<dbReference type="Pfam" id="PF04561">
    <property type="entry name" value="RNA_pol_Rpb2_2"/>
    <property type="match status" value="1"/>
</dbReference>
<gene>
    <name evidence="24" type="primary">LOC111280340</name>
</gene>
<dbReference type="FunFam" id="2.40.50.150:FF:000002">
    <property type="entry name" value="DNA-directed RNA polymerase subunit beta"/>
    <property type="match status" value="1"/>
</dbReference>
<sequence length="1131" mass="128136">MEDDSEYDPQLIDDEEDEEITQEDAWAVISAYFDEKGLVRQQLDSFDEFIQNTMQEIVDESADIEIRPESQHNPGHQSDFAETIYKISFGQIYLSKPMMTESDGETATLFPKAARLRNLTYSAPLYVDVTKRVIKKGHDGEEVTETQDFTKVFIGKVPIMLRSSYCTLYQNSEKDLTELGECPYDQGGYFIINGSEKVLIAQEKMSTNHVYVFKKRQPNKYAYVAEVRSMAESQNRPPSTMFVRMLSRTSAKGGSSGQYIRATLPYIRTEIPIIIVFRALGFVADKDILEHICYDFSDTQMMELLRPSLEEAFVIQNQQVALDYIGKRGATVGVTREKRIKYAKEILQKEMLPHVGVGDFCETKKAYYFGYIIHRLLLCALGRRAEDDRDHYGNKRLDLAGPLLGGLFRMLFRKLTRDVRSYVQKCVDNGKDVNLQFAIKAKTITSGLKYSLATGNWGQANAAGTRAGVSQVLNRLTYASTLSHLRRLNSPIGREGKLAKPRQLHNSQWGMMCPAETPEGQACGLVKNLALMVYITVGSAAYPILEFLEEWGTENFEEISPAVIPQATKIFVNGCWVGVHRNPDMLVTTLRRLRRRVDVNTEVGVVRDIRLKELRIYTDYGRCSRPLFIVEKQRLLIKKKDIHALQQRESPEDGGWHDLVAKGFIEYIDTEEEETTMISMTINDLVQARTNPEEAYSETYTHCEIHPSLILGVCASIIPFPDHNQNAIVAIACYSGYNQEDSVIMNQSSIDRGFFRSLFFRSYRDEEKKMGTLVKEDFGRPDRANTMGMRHGSYDKLDDDGLAPPGTRVSGEDVIIGKTTPISQEEAQGQALRYSRRDHSISLRHSETGIVDQVLLTTNADGLRFVKVRVRSVRIPQIGDKFSSRHGQKGTVGMTYTQEDMPWTVEGITPDVIVNPHAIPSRMTIGQLIECIMGKVAAHMGKEGDATPFTDVTVDNISRALHKCGYQMRGFETMYNGHTGRRLTSMIFLGPTYYQRLKHMVDDKIHSRGRGPVQILTRQPAEGRSRDGGLRFGEMERDCMIAHGAAHFLKERLFDQSDAYRVHVCERCGLIAIANLKKNSFECRGCKNKTDIVQVHIPYACKLLFQELMAMAIAPRMLTKELPKDHKKKGA</sequence>
<dbReference type="GO" id="GO:0008270">
    <property type="term" value="F:zinc ion binding"/>
    <property type="evidence" value="ECO:0007669"/>
    <property type="project" value="UniProtKB-KW"/>
</dbReference>
<evidence type="ECO:0000256" key="6">
    <source>
        <dbReference type="ARBA" id="ARBA00022723"/>
    </source>
</evidence>
<evidence type="ECO:0000256" key="14">
    <source>
        <dbReference type="RuleBase" id="RU363031"/>
    </source>
</evidence>
<evidence type="ECO:0000256" key="1">
    <source>
        <dbReference type="ARBA" id="ARBA00004123"/>
    </source>
</evidence>
<evidence type="ECO:0000256" key="8">
    <source>
        <dbReference type="ARBA" id="ARBA00022833"/>
    </source>
</evidence>
<evidence type="ECO:0000256" key="10">
    <source>
        <dbReference type="ARBA" id="ARBA00023163"/>
    </source>
</evidence>
<dbReference type="InterPro" id="IPR007120">
    <property type="entry name" value="DNA-dir_RNAP_su2_dom"/>
</dbReference>
<dbReference type="GO" id="GO:0006351">
    <property type="term" value="P:DNA-templated transcription"/>
    <property type="evidence" value="ECO:0007669"/>
    <property type="project" value="InterPro"/>
</dbReference>
<keyword evidence="8" id="KW-0862">Zinc</keyword>
<dbReference type="Pfam" id="PF04567">
    <property type="entry name" value="RNA_pol_Rpb2_5"/>
    <property type="match status" value="1"/>
</dbReference>
<dbReference type="Pfam" id="PF00562">
    <property type="entry name" value="RNA_pol_Rpb2_6"/>
    <property type="match status" value="1"/>
</dbReference>
<feature type="domain" description="RNA polymerase beta subunit protrusion" evidence="19">
    <location>
        <begin position="37"/>
        <end position="446"/>
    </location>
</feature>
<dbReference type="PROSITE" id="PS01166">
    <property type="entry name" value="RNA_POL_BETA"/>
    <property type="match status" value="1"/>
</dbReference>
<dbReference type="Gene3D" id="3.90.1800.10">
    <property type="entry name" value="RNA polymerase alpha subunit dimerisation domain"/>
    <property type="match status" value="1"/>
</dbReference>
<dbReference type="InterPro" id="IPR037034">
    <property type="entry name" value="RNA_pol_Rpb2_2_sf"/>
</dbReference>
<reference evidence="24" key="1">
    <citation type="submission" date="2025-08" db="UniProtKB">
        <authorList>
            <consortium name="RefSeq"/>
        </authorList>
    </citation>
    <scope>IDENTIFICATION</scope>
    <source>
        <tissue evidence="24">Fruit stalk</tissue>
    </source>
</reference>
<dbReference type="Pfam" id="PF04565">
    <property type="entry name" value="RNA_pol_Rpb2_3"/>
    <property type="match status" value="1"/>
</dbReference>
<dbReference type="FunFam" id="3.90.1100.10:FF:000005">
    <property type="entry name" value="DNA-directed RNA polymerase subunit beta"/>
    <property type="match status" value="1"/>
</dbReference>
<dbReference type="InterPro" id="IPR007646">
    <property type="entry name" value="RNA_pol_Rpb2_4"/>
</dbReference>
<dbReference type="Proteomes" id="UP000515121">
    <property type="component" value="Unplaced"/>
</dbReference>
<dbReference type="GO" id="GO:0000428">
    <property type="term" value="C:DNA-directed RNA polymerase complex"/>
    <property type="evidence" value="ECO:0007669"/>
    <property type="project" value="UniProtKB-KW"/>
</dbReference>
<keyword evidence="7" id="KW-0863">Zinc-finger</keyword>
<dbReference type="InterPro" id="IPR007647">
    <property type="entry name" value="RNA_pol_Rpb2_5"/>
</dbReference>
<dbReference type="NCBIfam" id="NF007175">
    <property type="entry name" value="PRK09606.1"/>
    <property type="match status" value="1"/>
</dbReference>
<dbReference type="SUPFAM" id="SSF64484">
    <property type="entry name" value="beta and beta-prime subunits of DNA dependent RNA-polymerase"/>
    <property type="match status" value="1"/>
</dbReference>
<dbReference type="InterPro" id="IPR015712">
    <property type="entry name" value="DNA-dir_RNA_pol_su2"/>
</dbReference>
<keyword evidence="4 14" id="KW-0808">Transferase</keyword>
<feature type="domain" description="RNA polymerase Rpb2" evidence="22">
    <location>
        <begin position="656"/>
        <end position="707"/>
    </location>
</feature>
<dbReference type="GeneID" id="111280340"/>
<evidence type="ECO:0000256" key="4">
    <source>
        <dbReference type="ARBA" id="ARBA00022679"/>
    </source>
</evidence>
<feature type="region of interest" description="Disordered" evidence="15">
    <location>
        <begin position="1"/>
        <end position="20"/>
    </location>
</feature>
<evidence type="ECO:0000256" key="9">
    <source>
        <dbReference type="ARBA" id="ARBA00022842"/>
    </source>
</evidence>
<name>A0A6P5X597_DURZI</name>
<dbReference type="InterPro" id="IPR007642">
    <property type="entry name" value="RNA_pol_Rpb2_2"/>
</dbReference>
<keyword evidence="6" id="KW-0479">Metal-binding</keyword>
<evidence type="ECO:0000256" key="13">
    <source>
        <dbReference type="RuleBase" id="RU000434"/>
    </source>
</evidence>